<organism evidence="2 3">
    <name type="scientific">Channa striata</name>
    <name type="common">Snakehead murrel</name>
    <name type="synonym">Ophicephalus striatus</name>
    <dbReference type="NCBI Taxonomy" id="64152"/>
    <lineage>
        <taxon>Eukaryota</taxon>
        <taxon>Metazoa</taxon>
        <taxon>Chordata</taxon>
        <taxon>Craniata</taxon>
        <taxon>Vertebrata</taxon>
        <taxon>Euteleostomi</taxon>
        <taxon>Actinopterygii</taxon>
        <taxon>Neopterygii</taxon>
        <taxon>Teleostei</taxon>
        <taxon>Neoteleostei</taxon>
        <taxon>Acanthomorphata</taxon>
        <taxon>Anabantaria</taxon>
        <taxon>Anabantiformes</taxon>
        <taxon>Channoidei</taxon>
        <taxon>Channidae</taxon>
        <taxon>Channa</taxon>
    </lineage>
</organism>
<comment type="caution">
    <text evidence="2">The sequence shown here is derived from an EMBL/GenBank/DDBJ whole genome shotgun (WGS) entry which is preliminary data.</text>
</comment>
<proteinExistence type="predicted"/>
<dbReference type="PANTHER" id="PTHR15319:SF1">
    <property type="entry name" value="TATA BOX-BINDING PROTEIN-ASSOCIATED FACTOR RNA POLYMERASE I SUBUNIT C"/>
    <property type="match status" value="1"/>
</dbReference>
<dbReference type="GO" id="GO:0001164">
    <property type="term" value="F:RNA polymerase I core promoter sequence-specific DNA binding"/>
    <property type="evidence" value="ECO:0007669"/>
    <property type="project" value="TreeGrafter"/>
</dbReference>
<sequence length="375" mass="42250">MFSESSSEELESEGRHRNLKQLLKVVVNDDDLEVNQLDGSDTRVTDKKLCRAENDSKTGAVEEAACGRIASEQQVPVKVSEGVLITWKQWLQKLMRKSVQKKPRPHSLQHFMVQTKGLLRLPDSKAKDSIEEEHVLSLKRDLRACMSKRSLLTQSAVSTSLVAPKVVPVPNQVDTDMWRDQLSQRMTLSWEGEKVWREWWEDQLGLNKKDKVDALKRKRRREKEARRAAGQRVELSGSFTSSKVKQGDQQTPRSAHTLPSSQAAKHDSTPASQRRSRRPADDYLSSLFGTQDNSSHHMYFLDKESNAPPPPAASTSQLRSPQSAPVRSFRVDLSQDTSVWSGFSQSLSQSSQGRVGLSQASQSSKPKKKKSRMGF</sequence>
<feature type="compositionally biased region" description="Polar residues" evidence="1">
    <location>
        <begin position="314"/>
        <end position="325"/>
    </location>
</feature>
<dbReference type="EMBL" id="JAUPFM010000020">
    <property type="protein sequence ID" value="KAK2818828.1"/>
    <property type="molecule type" value="Genomic_DNA"/>
</dbReference>
<keyword evidence="3" id="KW-1185">Reference proteome</keyword>
<dbReference type="AlphaFoldDB" id="A0AA88ILA3"/>
<evidence type="ECO:0000313" key="3">
    <source>
        <dbReference type="Proteomes" id="UP001187415"/>
    </source>
</evidence>
<feature type="region of interest" description="Disordered" evidence="1">
    <location>
        <begin position="217"/>
        <end position="279"/>
    </location>
</feature>
<evidence type="ECO:0000313" key="2">
    <source>
        <dbReference type="EMBL" id="KAK2818828.1"/>
    </source>
</evidence>
<evidence type="ECO:0000256" key="1">
    <source>
        <dbReference type="SAM" id="MobiDB-lite"/>
    </source>
</evidence>
<feature type="region of interest" description="Disordered" evidence="1">
    <location>
        <begin position="301"/>
        <end position="375"/>
    </location>
</feature>
<feature type="compositionally biased region" description="Basic residues" evidence="1">
    <location>
        <begin position="365"/>
        <end position="375"/>
    </location>
</feature>
<gene>
    <name evidence="2" type="ORF">Q5P01_024389</name>
</gene>
<feature type="compositionally biased region" description="Polar residues" evidence="1">
    <location>
        <begin position="237"/>
        <end position="273"/>
    </location>
</feature>
<dbReference type="InterPro" id="IPR038801">
    <property type="entry name" value="TAF1C"/>
</dbReference>
<name>A0AA88ILA3_CHASR</name>
<reference evidence="2" key="1">
    <citation type="submission" date="2023-07" db="EMBL/GenBank/DDBJ databases">
        <title>Chromosome-level Genome Assembly of Striped Snakehead (Channa striata).</title>
        <authorList>
            <person name="Liu H."/>
        </authorList>
    </citation>
    <scope>NUCLEOTIDE SEQUENCE</scope>
    <source>
        <strain evidence="2">Gz</strain>
        <tissue evidence="2">Muscle</tissue>
    </source>
</reference>
<dbReference type="PANTHER" id="PTHR15319">
    <property type="entry name" value="TATA BOX-BINDING PROTEIN ASSOCIATED FACTOR RNA POLYMERASE I SUBUNIT C"/>
    <property type="match status" value="1"/>
</dbReference>
<accession>A0AA88ILA3</accession>
<protein>
    <submittedName>
        <fullName evidence="2">Uncharacterized protein</fullName>
    </submittedName>
</protein>
<dbReference type="GO" id="GO:0001650">
    <property type="term" value="C:fibrillar center"/>
    <property type="evidence" value="ECO:0007669"/>
    <property type="project" value="TreeGrafter"/>
</dbReference>
<feature type="compositionally biased region" description="Low complexity" evidence="1">
    <location>
        <begin position="338"/>
        <end position="364"/>
    </location>
</feature>
<dbReference type="Proteomes" id="UP001187415">
    <property type="component" value="Unassembled WGS sequence"/>
</dbReference>